<dbReference type="GO" id="GO:0003700">
    <property type="term" value="F:DNA-binding transcription factor activity"/>
    <property type="evidence" value="ECO:0007669"/>
    <property type="project" value="InterPro"/>
</dbReference>
<dbReference type="CDD" id="cd07377">
    <property type="entry name" value="WHTH_GntR"/>
    <property type="match status" value="1"/>
</dbReference>
<name>A0A554A455_9BACI</name>
<dbReference type="GO" id="GO:0003677">
    <property type="term" value="F:DNA binding"/>
    <property type="evidence" value="ECO:0007669"/>
    <property type="project" value="UniProtKB-KW"/>
</dbReference>
<evidence type="ECO:0000313" key="6">
    <source>
        <dbReference type="Proteomes" id="UP000318521"/>
    </source>
</evidence>
<reference evidence="5 6" key="1">
    <citation type="submission" date="2019-07" db="EMBL/GenBank/DDBJ databases">
        <authorList>
            <person name="Park Y.J."/>
            <person name="Jeong S.E."/>
            <person name="Jung H.S."/>
        </authorList>
    </citation>
    <scope>NUCLEOTIDE SEQUENCE [LARGE SCALE GENOMIC DNA]</scope>
    <source>
        <strain evidence="6">P16(2019)</strain>
    </source>
</reference>
<dbReference type="SMART" id="SM00345">
    <property type="entry name" value="HTH_GNTR"/>
    <property type="match status" value="1"/>
</dbReference>
<dbReference type="Gene3D" id="1.20.120.530">
    <property type="entry name" value="GntR ligand-binding domain-like"/>
    <property type="match status" value="1"/>
</dbReference>
<dbReference type="InterPro" id="IPR008920">
    <property type="entry name" value="TF_FadR/GntR_C"/>
</dbReference>
<dbReference type="InterPro" id="IPR000524">
    <property type="entry name" value="Tscrpt_reg_HTH_GntR"/>
</dbReference>
<dbReference type="OrthoDB" id="9781630at2"/>
<dbReference type="EMBL" id="VLXZ01000001">
    <property type="protein sequence ID" value="TSB48462.1"/>
    <property type="molecule type" value="Genomic_DNA"/>
</dbReference>
<evidence type="ECO:0000313" key="5">
    <source>
        <dbReference type="EMBL" id="TSB48462.1"/>
    </source>
</evidence>
<proteinExistence type="predicted"/>
<dbReference type="InterPro" id="IPR036390">
    <property type="entry name" value="WH_DNA-bd_sf"/>
</dbReference>
<evidence type="ECO:0000256" key="3">
    <source>
        <dbReference type="ARBA" id="ARBA00023163"/>
    </source>
</evidence>
<dbReference type="AlphaFoldDB" id="A0A554A455"/>
<evidence type="ECO:0000256" key="2">
    <source>
        <dbReference type="ARBA" id="ARBA00023125"/>
    </source>
</evidence>
<dbReference type="SUPFAM" id="SSF46785">
    <property type="entry name" value="Winged helix' DNA-binding domain"/>
    <property type="match status" value="1"/>
</dbReference>
<keyword evidence="6" id="KW-1185">Reference proteome</keyword>
<dbReference type="PROSITE" id="PS50949">
    <property type="entry name" value="HTH_GNTR"/>
    <property type="match status" value="1"/>
</dbReference>
<keyword evidence="1" id="KW-0805">Transcription regulation</keyword>
<evidence type="ECO:0000256" key="1">
    <source>
        <dbReference type="ARBA" id="ARBA00023015"/>
    </source>
</evidence>
<keyword evidence="2" id="KW-0238">DNA-binding</keyword>
<keyword evidence="3" id="KW-0804">Transcription</keyword>
<organism evidence="5 6">
    <name type="scientific">Alkalicoccobacillus porphyridii</name>
    <dbReference type="NCBI Taxonomy" id="2597270"/>
    <lineage>
        <taxon>Bacteria</taxon>
        <taxon>Bacillati</taxon>
        <taxon>Bacillota</taxon>
        <taxon>Bacilli</taxon>
        <taxon>Bacillales</taxon>
        <taxon>Bacillaceae</taxon>
        <taxon>Alkalicoccobacillus</taxon>
    </lineage>
</organism>
<dbReference type="Gene3D" id="1.10.10.10">
    <property type="entry name" value="Winged helix-like DNA-binding domain superfamily/Winged helix DNA-binding domain"/>
    <property type="match status" value="1"/>
</dbReference>
<sequence>MIVISDISDINGGVIMKKQTHTEDFFSSGVDSIKSLREIAVEKIKEAIVSGHFLPGDHLKERELSQLMGISTTPIKEAFRILGNEGFVKTVARKGTYVSEYANTSIEEILLLRASIEGLCCRLAVMKMSDSDLTLLGQQVEKMNQLKEDEDVEALVQQNTAFHEMIVHFADNAMIKNMLDNVRAFDQAFRKRALSYQKEIIEGYAEHMAIFEAIKKRDANQAEQRMKQHILRTTEFILSDQKEQ</sequence>
<comment type="caution">
    <text evidence="5">The sequence shown here is derived from an EMBL/GenBank/DDBJ whole genome shotgun (WGS) entry which is preliminary data.</text>
</comment>
<gene>
    <name evidence="5" type="ORF">FN960_02590</name>
</gene>
<dbReference type="Proteomes" id="UP000318521">
    <property type="component" value="Unassembled WGS sequence"/>
</dbReference>
<dbReference type="Pfam" id="PF07729">
    <property type="entry name" value="FCD"/>
    <property type="match status" value="1"/>
</dbReference>
<dbReference type="InterPro" id="IPR011711">
    <property type="entry name" value="GntR_C"/>
</dbReference>
<dbReference type="PANTHER" id="PTHR43537:SF49">
    <property type="entry name" value="TRANSCRIPTIONAL REGULATORY PROTEIN"/>
    <property type="match status" value="1"/>
</dbReference>
<dbReference type="SMART" id="SM00895">
    <property type="entry name" value="FCD"/>
    <property type="match status" value="1"/>
</dbReference>
<protein>
    <submittedName>
        <fullName evidence="5">GntR family transcriptional regulator</fullName>
    </submittedName>
</protein>
<dbReference type="InterPro" id="IPR036388">
    <property type="entry name" value="WH-like_DNA-bd_sf"/>
</dbReference>
<dbReference type="SUPFAM" id="SSF48008">
    <property type="entry name" value="GntR ligand-binding domain-like"/>
    <property type="match status" value="1"/>
</dbReference>
<evidence type="ECO:0000259" key="4">
    <source>
        <dbReference type="PROSITE" id="PS50949"/>
    </source>
</evidence>
<dbReference type="Pfam" id="PF00392">
    <property type="entry name" value="GntR"/>
    <property type="match status" value="1"/>
</dbReference>
<dbReference type="PANTHER" id="PTHR43537">
    <property type="entry name" value="TRANSCRIPTIONAL REGULATOR, GNTR FAMILY"/>
    <property type="match status" value="1"/>
</dbReference>
<feature type="domain" description="HTH gntR-type" evidence="4">
    <location>
        <begin position="34"/>
        <end position="101"/>
    </location>
</feature>
<accession>A0A554A455</accession>